<proteinExistence type="predicted"/>
<dbReference type="KEGG" id="arac:E0W69_004795"/>
<dbReference type="AlphaFoldDB" id="A0A5P2G1P2"/>
<evidence type="ECO:0000256" key="1">
    <source>
        <dbReference type="SAM" id="Phobius"/>
    </source>
</evidence>
<dbReference type="RefSeq" id="WP_131328896.1">
    <property type="nucleotide sequence ID" value="NZ_CP044016.1"/>
</dbReference>
<evidence type="ECO:0000313" key="3">
    <source>
        <dbReference type="Proteomes" id="UP000292424"/>
    </source>
</evidence>
<accession>A0A5P2G1P2</accession>
<keyword evidence="1" id="KW-0472">Membrane</keyword>
<keyword evidence="3" id="KW-1185">Reference proteome</keyword>
<name>A0A5P2G1P2_9BACT</name>
<sequence length="152" mass="18030">MYKTVLILFLVCFACYLPFSRRPDFVDGKYTEGVVVDSLNIKTNQHFPRVKYEYSLHQYQTFDPAYVLNKYTRGQKVKVIYEDAHPEKASVYRMWGYWVRWKEILACIVIYILLLQLSIAITSNPSQERLDDIEAEEKAPKIRKPRYDGNTF</sequence>
<dbReference type="Proteomes" id="UP000292424">
    <property type="component" value="Chromosome"/>
</dbReference>
<feature type="transmembrane region" description="Helical" evidence="1">
    <location>
        <begin position="103"/>
        <end position="121"/>
    </location>
</feature>
<gene>
    <name evidence="2" type="ORF">E0W69_004795</name>
</gene>
<evidence type="ECO:0000313" key="2">
    <source>
        <dbReference type="EMBL" id="QES88009.1"/>
    </source>
</evidence>
<dbReference type="OrthoDB" id="677566at2"/>
<evidence type="ECO:0008006" key="4">
    <source>
        <dbReference type="Google" id="ProtNLM"/>
    </source>
</evidence>
<dbReference type="EMBL" id="CP044016">
    <property type="protein sequence ID" value="QES88009.1"/>
    <property type="molecule type" value="Genomic_DNA"/>
</dbReference>
<reference evidence="2 3" key="1">
    <citation type="submission" date="2019-09" db="EMBL/GenBank/DDBJ databases">
        <title>Complete genome sequence of Arachidicoccus sp. B3-10 isolated from apple orchard soil.</title>
        <authorList>
            <person name="Kim H.S."/>
            <person name="Han K.-I."/>
            <person name="Suh M.K."/>
            <person name="Lee K.C."/>
            <person name="Eom M.K."/>
            <person name="Kim J.-S."/>
            <person name="Kang S.W."/>
            <person name="Sin Y."/>
            <person name="Lee J.-S."/>
        </authorList>
    </citation>
    <scope>NUCLEOTIDE SEQUENCE [LARGE SCALE GENOMIC DNA]</scope>
    <source>
        <strain evidence="2 3">B3-10</strain>
    </source>
</reference>
<organism evidence="2 3">
    <name type="scientific">Rhizosphaericola mali</name>
    <dbReference type="NCBI Taxonomy" id="2545455"/>
    <lineage>
        <taxon>Bacteria</taxon>
        <taxon>Pseudomonadati</taxon>
        <taxon>Bacteroidota</taxon>
        <taxon>Chitinophagia</taxon>
        <taxon>Chitinophagales</taxon>
        <taxon>Chitinophagaceae</taxon>
        <taxon>Rhizosphaericola</taxon>
    </lineage>
</organism>
<protein>
    <recommendedName>
        <fullName evidence="4">DUF3592 domain-containing protein</fullName>
    </recommendedName>
</protein>
<keyword evidence="1" id="KW-0812">Transmembrane</keyword>
<keyword evidence="1" id="KW-1133">Transmembrane helix</keyword>